<feature type="region of interest" description="Disordered" evidence="2">
    <location>
        <begin position="13"/>
        <end position="37"/>
    </location>
</feature>
<evidence type="ECO:0000259" key="3">
    <source>
        <dbReference type="Pfam" id="PF12530"/>
    </source>
</evidence>
<keyword evidence="5" id="KW-1185">Reference proteome</keyword>
<feature type="non-terminal residue" evidence="4">
    <location>
        <position position="1694"/>
    </location>
</feature>
<protein>
    <recommendedName>
        <fullName evidence="3">DUF3730 domain-containing protein</fullName>
    </recommendedName>
</protein>
<accession>A0A4V1ISJ6</accession>
<organism evidence="4 5">
    <name type="scientific">Blyttiomyces helicus</name>
    <dbReference type="NCBI Taxonomy" id="388810"/>
    <lineage>
        <taxon>Eukaryota</taxon>
        <taxon>Fungi</taxon>
        <taxon>Fungi incertae sedis</taxon>
        <taxon>Chytridiomycota</taxon>
        <taxon>Chytridiomycota incertae sedis</taxon>
        <taxon>Chytridiomycetes</taxon>
        <taxon>Chytridiomycetes incertae sedis</taxon>
        <taxon>Blyttiomyces</taxon>
    </lineage>
</organism>
<gene>
    <name evidence="4" type="ORF">BDK51DRAFT_52714</name>
</gene>
<dbReference type="PANTHER" id="PTHR13037:SF24">
    <property type="entry name" value="POLYCOMB PROTEIN PCL-RELATED"/>
    <property type="match status" value="1"/>
</dbReference>
<dbReference type="PANTHER" id="PTHR13037">
    <property type="entry name" value="FORMIN"/>
    <property type="match status" value="1"/>
</dbReference>
<dbReference type="SUPFAM" id="SSF48371">
    <property type="entry name" value="ARM repeat"/>
    <property type="match status" value="2"/>
</dbReference>
<evidence type="ECO:0000256" key="2">
    <source>
        <dbReference type="SAM" id="MobiDB-lite"/>
    </source>
</evidence>
<feature type="domain" description="DUF3730" evidence="3">
    <location>
        <begin position="534"/>
        <end position="786"/>
    </location>
</feature>
<evidence type="ECO:0000313" key="5">
    <source>
        <dbReference type="Proteomes" id="UP000269721"/>
    </source>
</evidence>
<evidence type="ECO:0000313" key="4">
    <source>
        <dbReference type="EMBL" id="RKO93787.1"/>
    </source>
</evidence>
<dbReference type="InterPro" id="IPR016024">
    <property type="entry name" value="ARM-type_fold"/>
</dbReference>
<dbReference type="OrthoDB" id="2110490at2759"/>
<proteinExistence type="predicted"/>
<keyword evidence="1" id="KW-0945">Host-virus interaction</keyword>
<name>A0A4V1ISJ6_9FUNG</name>
<dbReference type="Pfam" id="PF12530">
    <property type="entry name" value="DUF3730"/>
    <property type="match status" value="1"/>
</dbReference>
<evidence type="ECO:0000256" key="1">
    <source>
        <dbReference type="ARBA" id="ARBA00022581"/>
    </source>
</evidence>
<dbReference type="EMBL" id="KZ994115">
    <property type="protein sequence ID" value="RKO93787.1"/>
    <property type="molecule type" value="Genomic_DNA"/>
</dbReference>
<reference evidence="5" key="1">
    <citation type="journal article" date="2018" name="Nat. Microbiol.">
        <title>Leveraging single-cell genomics to expand the fungal tree of life.</title>
        <authorList>
            <person name="Ahrendt S.R."/>
            <person name="Quandt C.A."/>
            <person name="Ciobanu D."/>
            <person name="Clum A."/>
            <person name="Salamov A."/>
            <person name="Andreopoulos B."/>
            <person name="Cheng J.F."/>
            <person name="Woyke T."/>
            <person name="Pelin A."/>
            <person name="Henrissat B."/>
            <person name="Reynolds N.K."/>
            <person name="Benny G.L."/>
            <person name="Smith M.E."/>
            <person name="James T.Y."/>
            <person name="Grigoriev I.V."/>
        </authorList>
    </citation>
    <scope>NUCLEOTIDE SEQUENCE [LARGE SCALE GENOMIC DNA]</scope>
</reference>
<dbReference type="Proteomes" id="UP000269721">
    <property type="component" value="Unassembled WGS sequence"/>
</dbReference>
<sequence length="1694" mass="178936">MKSNRWIMWRLPVDGEIPPPRSNPGPRSTNHRAPPRAPLFVNRDPAVHMDVQDQKRRLAAGHRHVQLQTIRAIRDHLARLPPLGPHSPPEQKALYAILTDALLAEPPAPLPAALAADAIVSLVRAGSLPWLTGLNDLSNALPSVPPPHLPHLVRGIADLLVLHVTSWKGPQDTYTCPFGMRTPRPHPLVVVAATRRDAWPALAAQLPRIVANTQTHGSVALKMLAPFVRFATLDPLHAAPAQPGAQLLAAAVLQWFLRAVQDPTAFGPGLCAQAFDILFSAVEALPPVPSDPGLMQGMLLEALVTLAVDAPDQRVKLRLLVLLLSFACEGRRLMRPLATTLLLLRSFVDRGTIDFSDPAASSAAVVAVAWLLMDVPDPEELDLLVHVLVSVVGNVDTSSPALRVTLCIAVCPLLQVVSEAQTEAAKKCAFQILMDLEKAVLRKPVGEINNLDKLLATYRALPSTGPLSILLVHLSQLLDFHSSPTDLPTAFTSTLPHVTALFTLSLLSHPSLSTRLAALSALPAIPTQPPLTLLAPLLHTLRSDPVPELQHAVLLSALPALTSAHDAFVTARVLRVATSLAGDADVGTLAAVAVRALVEIWRRQPRVWPQVRGRLVAWAKRRRFGRPIRALQHAVWADELELEISFMASLRDIAALKAAEHGQELLPLIFSLLQAQDLHPSSTCFALEALARCIDADITDPRAGRALASFGHVSIWNVFMRQYVAANAASASPEIVVKICEYYRLVAVKADESEVFMTFKPEILANLYPLATHATPSIRAAAYAALAAFPPPDLFPLLPPPRDLLSSIFVPAADPPMSIATLLASLVKHECHHMGRALFKGLAVAPGARPDVAPDADEVEVVRRTAREIAGEVRAAWESGKGAGGRSGLGDDFFQDLPLLIHINVLFADPPAAAAIFAPPPPPPTPHPTPPPLFQTLPLHRSLSTALRDLTLSDSPALRLDALPAWTAFWESGLLDLPETVVSDAAADLRRRLAEARTSAAIANVVLAIGGLITAASSLGLAPASEHATHAVDTLLATHSVPSGGPTTDAHSSDEVQFAVACAIAGLARVLHPSDERRLGGIKEALRKGAEREMGDGENWQQLASAYGLSLLLASDLATSSPPSPPLLFASLTSYILSGLTPAARLGAAIGLTTLLRGPLREVGDGWTADIIPVIAWAVARLRAGPVDGDDIDAVTGMWVASAGVVGGWIVGDEAEEVEQLLRGAVEMSVSKRELQTIHTNALLGYMRVLHVRAPLDTLTSQAASLLATARGTTSSPSRITALLALGSLLGLDHPTPDPPPPPPPAPAAYPALDPLRILATIPQDLRVARTAGWILGKLFRALRDPPQTADVHRPRTRDPPDYRRLNVGASYLRAAFDAVAHAPDSATPHSLNIVVAALVDAAPLPPVDWAAPIARLDALAPPPDDNPLDGPAARLAAGLDGRSAVDAFIAKVEAAMRGGGIECAREVAGEAGVGRVLALGGFGEEKVGTGPALAPSKLAFAKTAESYLAPLPPPTASPALIELRLDLVQTLARAYHALPQTPSTIPANESIRTLATILTTVNITLAPLLATLTSPSVPRTPKSLLALARLSEIGAAPPLALAPALRQSLASAPAARAAALSVLKLPAVPWIVHALDAAIVACAAARAEEVERACAVLVPGVVAMPALGGVGAGWEAVEVEAAMLMPELLREDA</sequence>
<dbReference type="InterPro" id="IPR022542">
    <property type="entry name" value="FOCAD/RST1_DUF3730"/>
</dbReference>